<feature type="domain" description="LysM" evidence="5">
    <location>
        <begin position="381"/>
        <end position="424"/>
    </location>
</feature>
<dbReference type="SMART" id="SM00047">
    <property type="entry name" value="LYZ2"/>
    <property type="match status" value="1"/>
</dbReference>
<evidence type="ECO:0000256" key="2">
    <source>
        <dbReference type="ARBA" id="ARBA00022638"/>
    </source>
</evidence>
<dbReference type="Proteomes" id="UP000808337">
    <property type="component" value="Unassembled WGS sequence"/>
</dbReference>
<feature type="domain" description="LysM" evidence="5">
    <location>
        <begin position="259"/>
        <end position="303"/>
    </location>
</feature>
<reference evidence="6 7" key="1">
    <citation type="submission" date="2020-10" db="EMBL/GenBank/DDBJ databases">
        <title>Connecting structure to function with the recovery of over 1000 high-quality activated sludge metagenome-assembled genomes encoding full-length rRNA genes using long-read sequencing.</title>
        <authorList>
            <person name="Singleton C.M."/>
            <person name="Petriglieri F."/>
            <person name="Kristensen J.M."/>
            <person name="Kirkegaard R.H."/>
            <person name="Michaelsen T.Y."/>
            <person name="Andersen M.H."/>
            <person name="Karst S.M."/>
            <person name="Dueholm M.S."/>
            <person name="Nielsen P.H."/>
            <person name="Albertsen M."/>
        </authorList>
    </citation>
    <scope>NUCLEOTIDE SEQUENCE [LARGE SCALE GENOMIC DNA]</scope>
    <source>
        <strain evidence="6">Ribe_18-Q3-R11-54_MAXAC.273</strain>
    </source>
</reference>
<dbReference type="InterPro" id="IPR036779">
    <property type="entry name" value="LysM_dom_sf"/>
</dbReference>
<keyword evidence="3" id="KW-0378">Hydrolase</keyword>
<proteinExistence type="predicted"/>
<comment type="caution">
    <text evidence="6">The sequence shown here is derived from an EMBL/GenBank/DDBJ whole genome shotgun (WGS) entry which is preliminary data.</text>
</comment>
<dbReference type="SUPFAM" id="SSF54106">
    <property type="entry name" value="LysM domain"/>
    <property type="match status" value="1"/>
</dbReference>
<dbReference type="InterPro" id="IPR018392">
    <property type="entry name" value="LysM"/>
</dbReference>
<organism evidence="6 7">
    <name type="scientific">Candidatus Opimibacter skivensis</name>
    <dbReference type="NCBI Taxonomy" id="2982028"/>
    <lineage>
        <taxon>Bacteria</taxon>
        <taxon>Pseudomonadati</taxon>
        <taxon>Bacteroidota</taxon>
        <taxon>Saprospiria</taxon>
        <taxon>Saprospirales</taxon>
        <taxon>Saprospiraceae</taxon>
        <taxon>Candidatus Opimibacter</taxon>
    </lineage>
</organism>
<dbReference type="SMART" id="SM00257">
    <property type="entry name" value="LysM"/>
    <property type="match status" value="2"/>
</dbReference>
<dbReference type="PANTHER" id="PTHR33308">
    <property type="entry name" value="PEPTIDOGLYCAN HYDROLASE FLGJ"/>
    <property type="match status" value="1"/>
</dbReference>
<dbReference type="PANTHER" id="PTHR33308:SF9">
    <property type="entry name" value="PEPTIDOGLYCAN HYDROLASE FLGJ"/>
    <property type="match status" value="1"/>
</dbReference>
<evidence type="ECO:0000313" key="7">
    <source>
        <dbReference type="Proteomes" id="UP000808337"/>
    </source>
</evidence>
<dbReference type="GO" id="GO:0042742">
    <property type="term" value="P:defense response to bacterium"/>
    <property type="evidence" value="ECO:0007669"/>
    <property type="project" value="UniProtKB-KW"/>
</dbReference>
<accession>A0A9D7SW50</accession>
<evidence type="ECO:0000313" key="6">
    <source>
        <dbReference type="EMBL" id="MBK9982790.1"/>
    </source>
</evidence>
<dbReference type="InterPro" id="IPR002901">
    <property type="entry name" value="MGlyc_endo_b_GlcNAc-like_dom"/>
</dbReference>
<dbReference type="Pfam" id="PF01832">
    <property type="entry name" value="Glucosaminidase"/>
    <property type="match status" value="1"/>
</dbReference>
<dbReference type="Pfam" id="PF01476">
    <property type="entry name" value="LysM"/>
    <property type="match status" value="2"/>
</dbReference>
<keyword evidence="2" id="KW-0081">Bacteriolytic enzyme</keyword>
<dbReference type="AlphaFoldDB" id="A0A9D7SW50"/>
<keyword evidence="1" id="KW-0929">Antimicrobial</keyword>
<gene>
    <name evidence="6" type="ORF">IPP15_10260</name>
</gene>
<protein>
    <recommendedName>
        <fullName evidence="4">Peptidoglycan hydrolase</fullName>
    </recommendedName>
</protein>
<dbReference type="GO" id="GO:0031640">
    <property type="term" value="P:killing of cells of another organism"/>
    <property type="evidence" value="ECO:0007669"/>
    <property type="project" value="UniProtKB-KW"/>
</dbReference>
<dbReference type="GO" id="GO:0004040">
    <property type="term" value="F:amidase activity"/>
    <property type="evidence" value="ECO:0007669"/>
    <property type="project" value="InterPro"/>
</dbReference>
<evidence type="ECO:0000256" key="3">
    <source>
        <dbReference type="ARBA" id="ARBA00022801"/>
    </source>
</evidence>
<evidence type="ECO:0000256" key="4">
    <source>
        <dbReference type="ARBA" id="ARBA00032108"/>
    </source>
</evidence>
<name>A0A9D7SW50_9BACT</name>
<dbReference type="Gene3D" id="3.10.350.10">
    <property type="entry name" value="LysM domain"/>
    <property type="match status" value="2"/>
</dbReference>
<dbReference type="InterPro" id="IPR051056">
    <property type="entry name" value="Glycosyl_Hydrolase_73"/>
</dbReference>
<evidence type="ECO:0000256" key="1">
    <source>
        <dbReference type="ARBA" id="ARBA00022529"/>
    </source>
</evidence>
<dbReference type="Gene3D" id="1.10.530.10">
    <property type="match status" value="1"/>
</dbReference>
<dbReference type="CDD" id="cd00118">
    <property type="entry name" value="LysM"/>
    <property type="match status" value="2"/>
</dbReference>
<dbReference type="PROSITE" id="PS51782">
    <property type="entry name" value="LYSM"/>
    <property type="match status" value="2"/>
</dbReference>
<sequence>MIQKWILVGGLFIICRLSFCQDYSGYINLYKSIAIEEMSRTGIPASIKLAQGILESSCGKSDLACKANNHFGIKCGSDWNGKCFKKEDDDYEDGKLVKSCFREFSSVYDSYVAHSDFLTDPAKANRYGFLFDLKPTDYKAWAKGLSKAGYATDPKYADRLIDIIEKYDLDELDTETYDGGSIVGTKDLKSYRPVRYYNDIKYIIAGKVDSPNSLAAQVDLRAKQIVKYNDDIRDEEQLLTPGSRVYLQPKRNQYKGHQKYHTLKADENLVSVSQQYGIKLSALQKRNGLASNETPMANQKILLKGKIKTALKLVDPYAVPVVKKNSDVAVTTSHPANVVKTTKPVTTPVAKPVTTPVASPVLQSKMDTVVITSPKPVELIPAHTVSKGDTLYGIARSYGMSVEELKKMNNLSVDTLSIGQKLVVR</sequence>
<evidence type="ECO:0000259" key="5">
    <source>
        <dbReference type="PROSITE" id="PS51782"/>
    </source>
</evidence>
<dbReference type="EMBL" id="JADKGY010000007">
    <property type="protein sequence ID" value="MBK9982790.1"/>
    <property type="molecule type" value="Genomic_DNA"/>
</dbReference>